<evidence type="ECO:0000256" key="8">
    <source>
        <dbReference type="RuleBase" id="RU003793"/>
    </source>
</evidence>
<dbReference type="GO" id="GO:0006465">
    <property type="term" value="P:signal peptide processing"/>
    <property type="evidence" value="ECO:0007669"/>
    <property type="project" value="TreeGrafter"/>
</dbReference>
<keyword evidence="6 10" id="KW-1133">Transmembrane helix</keyword>
<evidence type="ECO:0000256" key="10">
    <source>
        <dbReference type="SAM" id="Phobius"/>
    </source>
</evidence>
<protein>
    <recommendedName>
        <fullName evidence="9">Prepilin leader peptidase/N-methyltransferase</fullName>
        <ecNumber evidence="9">2.1.1.-</ecNumber>
        <ecNumber evidence="9">3.4.23.43</ecNumber>
    </recommendedName>
</protein>
<keyword evidence="5 9" id="KW-0812">Transmembrane</keyword>
<dbReference type="InterPro" id="IPR000045">
    <property type="entry name" value="Prepilin_IV_endopep_pep"/>
</dbReference>
<comment type="function">
    <text evidence="9">Plays an essential role in type IV pili and type II pseudopili formation by proteolytically removing the leader sequence from substrate proteins and subsequently monomethylating the alpha-amino group of the newly exposed N-terminal phenylalanine.</text>
</comment>
<feature type="transmembrane region" description="Helical" evidence="10">
    <location>
        <begin position="153"/>
        <end position="174"/>
    </location>
</feature>
<evidence type="ECO:0000256" key="3">
    <source>
        <dbReference type="ARBA" id="ARBA00022475"/>
    </source>
</evidence>
<dbReference type="KEGG" id="dalk:DSCA_05200"/>
<keyword evidence="9" id="KW-0645">Protease</keyword>
<dbReference type="GO" id="GO:0032259">
    <property type="term" value="P:methylation"/>
    <property type="evidence" value="ECO:0007669"/>
    <property type="project" value="UniProtKB-KW"/>
</dbReference>
<feature type="transmembrane region" description="Helical" evidence="10">
    <location>
        <begin position="102"/>
        <end position="120"/>
    </location>
</feature>
<dbReference type="InterPro" id="IPR050882">
    <property type="entry name" value="Prepilin_peptidase/N-MTase"/>
</dbReference>
<dbReference type="AlphaFoldDB" id="A0A5K7YEY9"/>
<keyword evidence="14" id="KW-1185">Reference proteome</keyword>
<gene>
    <name evidence="13" type="primary">pilD</name>
    <name evidence="13" type="ORF">DSCA_05200</name>
</gene>
<accession>A0A5K7YEY9</accession>
<evidence type="ECO:0000313" key="14">
    <source>
        <dbReference type="Proteomes" id="UP000427906"/>
    </source>
</evidence>
<feature type="transmembrane region" description="Helical" evidence="10">
    <location>
        <begin position="6"/>
        <end position="27"/>
    </location>
</feature>
<dbReference type="PRINTS" id="PR00864">
    <property type="entry name" value="PREPILNPTASE"/>
</dbReference>
<comment type="subcellular location">
    <subcellularLocation>
        <location evidence="1">Cell inner membrane</location>
        <topology evidence="1">Multi-pass membrane protein</topology>
    </subcellularLocation>
    <subcellularLocation>
        <location evidence="9">Cell membrane</location>
        <topology evidence="9">Multi-pass membrane protein</topology>
    </subcellularLocation>
</comment>
<evidence type="ECO:0000256" key="1">
    <source>
        <dbReference type="ARBA" id="ARBA00004429"/>
    </source>
</evidence>
<evidence type="ECO:0000313" key="13">
    <source>
        <dbReference type="EMBL" id="BBO66590.1"/>
    </source>
</evidence>
<keyword evidence="9" id="KW-0511">Multifunctional enzyme</keyword>
<dbReference type="EC" id="3.4.23.43" evidence="9"/>
<evidence type="ECO:0000256" key="6">
    <source>
        <dbReference type="ARBA" id="ARBA00022989"/>
    </source>
</evidence>
<name>A0A5K7YEY9_9BACT</name>
<evidence type="ECO:0000256" key="7">
    <source>
        <dbReference type="ARBA" id="ARBA00023136"/>
    </source>
</evidence>
<evidence type="ECO:0000256" key="9">
    <source>
        <dbReference type="RuleBase" id="RU003794"/>
    </source>
</evidence>
<feature type="domain" description="Prepilin type IV endopeptidase peptidase" evidence="11">
    <location>
        <begin position="107"/>
        <end position="215"/>
    </location>
</feature>
<dbReference type="PANTHER" id="PTHR30487:SF0">
    <property type="entry name" value="PREPILIN LEADER PEPTIDASE_N-METHYLTRANSFERASE-RELATED"/>
    <property type="match status" value="1"/>
</dbReference>
<dbReference type="InterPro" id="IPR014032">
    <property type="entry name" value="Peptidase_A24A_bac"/>
</dbReference>
<keyword evidence="9" id="KW-0378">Hydrolase</keyword>
<keyword evidence="9" id="KW-0489">Methyltransferase</keyword>
<keyword evidence="4" id="KW-0997">Cell inner membrane</keyword>
<proteinExistence type="inferred from homology"/>
<dbReference type="EMBL" id="AP021874">
    <property type="protein sequence ID" value="BBO66590.1"/>
    <property type="molecule type" value="Genomic_DNA"/>
</dbReference>
<keyword evidence="3" id="KW-1003">Cell membrane</keyword>
<reference evidence="13 14" key="1">
    <citation type="submission" date="2019-11" db="EMBL/GenBank/DDBJ databases">
        <title>Comparative genomics of hydrocarbon-degrading Desulfosarcina strains.</title>
        <authorList>
            <person name="Watanabe M."/>
            <person name="Kojima H."/>
            <person name="Fukui M."/>
        </authorList>
    </citation>
    <scope>NUCLEOTIDE SEQUENCE [LARGE SCALE GENOMIC DNA]</scope>
    <source>
        <strain evidence="13 14">PL12</strain>
    </source>
</reference>
<feature type="transmembrane region" description="Helical" evidence="10">
    <location>
        <begin position="129"/>
        <end position="147"/>
    </location>
</feature>
<dbReference type="Pfam" id="PF01478">
    <property type="entry name" value="Peptidase_A24"/>
    <property type="match status" value="1"/>
</dbReference>
<dbReference type="GO" id="GO:0008168">
    <property type="term" value="F:methyltransferase activity"/>
    <property type="evidence" value="ECO:0007669"/>
    <property type="project" value="UniProtKB-KW"/>
</dbReference>
<feature type="transmembrane region" description="Helical" evidence="10">
    <location>
        <begin position="186"/>
        <end position="219"/>
    </location>
</feature>
<feature type="transmembrane region" description="Helical" evidence="10">
    <location>
        <begin position="231"/>
        <end position="254"/>
    </location>
</feature>
<comment type="similarity">
    <text evidence="2 8">Belongs to the peptidase A24 family.</text>
</comment>
<dbReference type="GO" id="GO:0005886">
    <property type="term" value="C:plasma membrane"/>
    <property type="evidence" value="ECO:0007669"/>
    <property type="project" value="UniProtKB-SubCell"/>
</dbReference>
<dbReference type="OrthoDB" id="9789291at2"/>
<keyword evidence="7 10" id="KW-0472">Membrane</keyword>
<dbReference type="Pfam" id="PF06750">
    <property type="entry name" value="A24_N_bact"/>
    <property type="match status" value="1"/>
</dbReference>
<evidence type="ECO:0000256" key="5">
    <source>
        <dbReference type="ARBA" id="ARBA00022692"/>
    </source>
</evidence>
<sequence>MTPSLPVNIVAFILGACIGSFLNVCIYRIPAGLSIVHPGSSCPRCKTMIPFYDNIPILSYLLLMGKCRNCKTPIAIRYPFVEFLGGCFAMACVLSFGATLHALVAFAFIATLITVTFIDLDHRIIPDSISLPGIPIFFLAALLVPTMTWRSSAIGILAGGGSLLAVAWGYQLITGREGMGGGDIKLLAMIGAMVGWQGILFTLFAASAIGTIVGVWAMIQSGKGMRLAIPFGPFLATGATIYLFFGRDLIYWYLHMLR</sequence>
<keyword evidence="9" id="KW-0808">Transferase</keyword>
<feature type="domain" description="Prepilin peptidase A24 N-terminal" evidence="12">
    <location>
        <begin position="13"/>
        <end position="96"/>
    </location>
</feature>
<dbReference type="PANTHER" id="PTHR30487">
    <property type="entry name" value="TYPE 4 PREPILIN-LIKE PROTEINS LEADER PEPTIDE-PROCESSING ENZYME"/>
    <property type="match status" value="1"/>
</dbReference>
<dbReference type="InterPro" id="IPR010627">
    <property type="entry name" value="Prepilin_pept_A24_N"/>
</dbReference>
<evidence type="ECO:0000256" key="4">
    <source>
        <dbReference type="ARBA" id="ARBA00022519"/>
    </source>
</evidence>
<dbReference type="Gene3D" id="1.20.120.1220">
    <property type="match status" value="1"/>
</dbReference>
<dbReference type="Proteomes" id="UP000427906">
    <property type="component" value="Chromosome"/>
</dbReference>
<comment type="catalytic activity">
    <reaction evidence="9">
        <text>Typically cleaves a -Gly-|-Phe- bond to release an N-terminal, basic peptide of 5-8 residues from type IV prepilin, and then N-methylates the new N-terminal amino group, the methyl donor being S-adenosyl-L-methionine.</text>
        <dbReference type="EC" id="3.4.23.43"/>
    </reaction>
</comment>
<dbReference type="EC" id="2.1.1.-" evidence="9"/>
<evidence type="ECO:0000259" key="12">
    <source>
        <dbReference type="Pfam" id="PF06750"/>
    </source>
</evidence>
<dbReference type="GO" id="GO:0004190">
    <property type="term" value="F:aspartic-type endopeptidase activity"/>
    <property type="evidence" value="ECO:0007669"/>
    <property type="project" value="UniProtKB-EC"/>
</dbReference>
<evidence type="ECO:0000259" key="11">
    <source>
        <dbReference type="Pfam" id="PF01478"/>
    </source>
</evidence>
<organism evidence="13 14">
    <name type="scientific">Desulfosarcina alkanivorans</name>
    <dbReference type="NCBI Taxonomy" id="571177"/>
    <lineage>
        <taxon>Bacteria</taxon>
        <taxon>Pseudomonadati</taxon>
        <taxon>Thermodesulfobacteriota</taxon>
        <taxon>Desulfobacteria</taxon>
        <taxon>Desulfobacterales</taxon>
        <taxon>Desulfosarcinaceae</taxon>
        <taxon>Desulfosarcina</taxon>
    </lineage>
</organism>
<evidence type="ECO:0000256" key="2">
    <source>
        <dbReference type="ARBA" id="ARBA00005801"/>
    </source>
</evidence>
<dbReference type="RefSeq" id="WP_155314940.1">
    <property type="nucleotide sequence ID" value="NZ_AP021874.1"/>
</dbReference>